<dbReference type="Gramene" id="Zm00001eb172010_T001">
    <property type="protein sequence ID" value="Zm00001eb172010_P001"/>
    <property type="gene ID" value="Zm00001eb172010"/>
</dbReference>
<reference evidence="3" key="3">
    <citation type="submission" date="2021-05" db="UniProtKB">
        <authorList>
            <consortium name="EnsemblPlants"/>
        </authorList>
    </citation>
    <scope>IDENTIFICATION</scope>
    <source>
        <strain evidence="3">cv. B73</strain>
    </source>
</reference>
<evidence type="ECO:0000313" key="4">
    <source>
        <dbReference type="Proteomes" id="UP000007305"/>
    </source>
</evidence>
<keyword evidence="4" id="KW-1185">Reference proteome</keyword>
<protein>
    <recommendedName>
        <fullName evidence="2">Srp40 C-terminal domain-containing protein</fullName>
    </recommendedName>
</protein>
<dbReference type="Proteomes" id="UP000007305">
    <property type="component" value="Chromosome 4"/>
</dbReference>
<dbReference type="PANTHER" id="PTHR23216:SF1">
    <property type="entry name" value="NUCLEOLAR AND COILED-BODY PHOSPHOPROTEIN 1"/>
    <property type="match status" value="1"/>
</dbReference>
<name>A0A804NMQ5_MAIZE</name>
<dbReference type="InterPro" id="IPR039191">
    <property type="entry name" value="Nopp140-like"/>
</dbReference>
<keyword evidence="1" id="KW-0175">Coiled coil</keyword>
<dbReference type="PANTHER" id="PTHR23216">
    <property type="entry name" value="NUCLEOLAR AND COILED-BODY PHOSPHOPROTEIN 1"/>
    <property type="match status" value="1"/>
</dbReference>
<feature type="domain" description="Srp40 C-terminal" evidence="2">
    <location>
        <begin position="130"/>
        <end position="203"/>
    </location>
</feature>
<accession>A0A804NMQ5</accession>
<feature type="coiled-coil region" evidence="1">
    <location>
        <begin position="37"/>
        <end position="92"/>
    </location>
</feature>
<evidence type="ECO:0000313" key="3">
    <source>
        <dbReference type="EnsemblPlants" id="Zm00001eb172010_P001"/>
    </source>
</evidence>
<evidence type="ECO:0000259" key="2">
    <source>
        <dbReference type="Pfam" id="PF05022"/>
    </source>
</evidence>
<dbReference type="AlphaFoldDB" id="A0A804NMQ5"/>
<keyword evidence="5" id="KW-1267">Proteomics identification</keyword>
<proteinExistence type="evidence at protein level"/>
<evidence type="ECO:0000256" key="1">
    <source>
        <dbReference type="SAM" id="Coils"/>
    </source>
</evidence>
<reference evidence="4" key="1">
    <citation type="journal article" date="2009" name="Science">
        <title>The B73 maize genome: complexity, diversity, and dynamics.</title>
        <authorList>
            <person name="Schnable P.S."/>
            <person name="Ware D."/>
            <person name="Fulton R.S."/>
            <person name="Stein J.C."/>
            <person name="Wei F."/>
            <person name="Pasternak S."/>
            <person name="Liang C."/>
            <person name="Zhang J."/>
            <person name="Fulton L."/>
            <person name="Graves T.A."/>
            <person name="Minx P."/>
            <person name="Reily A.D."/>
            <person name="Courtney L."/>
            <person name="Kruchowski S.S."/>
            <person name="Tomlinson C."/>
            <person name="Strong C."/>
            <person name="Delehaunty K."/>
            <person name="Fronick C."/>
            <person name="Courtney B."/>
            <person name="Rock S.M."/>
            <person name="Belter E."/>
            <person name="Du F."/>
            <person name="Kim K."/>
            <person name="Abbott R.M."/>
            <person name="Cotton M."/>
            <person name="Levy A."/>
            <person name="Marchetto P."/>
            <person name="Ochoa K."/>
            <person name="Jackson S.M."/>
            <person name="Gillam B."/>
            <person name="Chen W."/>
            <person name="Yan L."/>
            <person name="Higginbotham J."/>
            <person name="Cardenas M."/>
            <person name="Waligorski J."/>
            <person name="Applebaum E."/>
            <person name="Phelps L."/>
            <person name="Falcone J."/>
            <person name="Kanchi K."/>
            <person name="Thane T."/>
            <person name="Scimone A."/>
            <person name="Thane N."/>
            <person name="Henke J."/>
            <person name="Wang T."/>
            <person name="Ruppert J."/>
            <person name="Shah N."/>
            <person name="Rotter K."/>
            <person name="Hodges J."/>
            <person name="Ingenthron E."/>
            <person name="Cordes M."/>
            <person name="Kohlberg S."/>
            <person name="Sgro J."/>
            <person name="Delgado B."/>
            <person name="Mead K."/>
            <person name="Chinwalla A."/>
            <person name="Leonard S."/>
            <person name="Crouse K."/>
            <person name="Collura K."/>
            <person name="Kudrna D."/>
            <person name="Currie J."/>
            <person name="He R."/>
            <person name="Angelova A."/>
            <person name="Rajasekar S."/>
            <person name="Mueller T."/>
            <person name="Lomeli R."/>
            <person name="Scara G."/>
            <person name="Ko A."/>
            <person name="Delaney K."/>
            <person name="Wissotski M."/>
            <person name="Lopez G."/>
            <person name="Campos D."/>
            <person name="Braidotti M."/>
            <person name="Ashley E."/>
            <person name="Golser W."/>
            <person name="Kim H."/>
            <person name="Lee S."/>
            <person name="Lin J."/>
            <person name="Dujmic Z."/>
            <person name="Kim W."/>
            <person name="Talag J."/>
            <person name="Zuccolo A."/>
            <person name="Fan C."/>
            <person name="Sebastian A."/>
            <person name="Kramer M."/>
            <person name="Spiegel L."/>
            <person name="Nascimento L."/>
            <person name="Zutavern T."/>
            <person name="Miller B."/>
            <person name="Ambroise C."/>
            <person name="Muller S."/>
            <person name="Spooner W."/>
            <person name="Narechania A."/>
            <person name="Ren L."/>
            <person name="Wei S."/>
            <person name="Kumari S."/>
            <person name="Faga B."/>
            <person name="Levy M.J."/>
            <person name="McMahan L."/>
            <person name="Van Buren P."/>
            <person name="Vaughn M.W."/>
            <person name="Ying K."/>
            <person name="Yeh C.-T."/>
            <person name="Emrich S.J."/>
            <person name="Jia Y."/>
            <person name="Kalyanaraman A."/>
            <person name="Hsia A.-P."/>
            <person name="Barbazuk W.B."/>
            <person name="Baucom R.S."/>
            <person name="Brutnell T.P."/>
            <person name="Carpita N.C."/>
            <person name="Chaparro C."/>
            <person name="Chia J.-M."/>
            <person name="Deragon J.-M."/>
            <person name="Estill J.C."/>
            <person name="Fu Y."/>
            <person name="Jeddeloh J.A."/>
            <person name="Han Y."/>
            <person name="Lee H."/>
            <person name="Li P."/>
            <person name="Lisch D.R."/>
            <person name="Liu S."/>
            <person name="Liu Z."/>
            <person name="Nagel D.H."/>
            <person name="McCann M.C."/>
            <person name="SanMiguel P."/>
            <person name="Myers A.M."/>
            <person name="Nettleton D."/>
            <person name="Nguyen J."/>
            <person name="Penning B.W."/>
            <person name="Ponnala L."/>
            <person name="Schneider K.L."/>
            <person name="Schwartz D.C."/>
            <person name="Sharma A."/>
            <person name="Soderlund C."/>
            <person name="Springer N.M."/>
            <person name="Sun Q."/>
            <person name="Wang H."/>
            <person name="Waterman M."/>
            <person name="Westerman R."/>
            <person name="Wolfgruber T.K."/>
            <person name="Yang L."/>
            <person name="Yu Y."/>
            <person name="Zhang L."/>
            <person name="Zhou S."/>
            <person name="Zhu Q."/>
            <person name="Bennetzen J.L."/>
            <person name="Dawe R.K."/>
            <person name="Jiang J."/>
            <person name="Jiang N."/>
            <person name="Presting G.G."/>
            <person name="Wessler S.R."/>
            <person name="Aluru S."/>
            <person name="Martienssen R.A."/>
            <person name="Clifton S.W."/>
            <person name="McCombie W.R."/>
            <person name="Wing R.A."/>
            <person name="Wilson R.K."/>
        </authorList>
    </citation>
    <scope>NUCLEOTIDE SEQUENCE [LARGE SCALE GENOMIC DNA]</scope>
    <source>
        <strain evidence="4">cv. B73</strain>
    </source>
</reference>
<sequence>MSLWWWCQRSIDRLSHRTAREEVTAAEQAAATNESEAATLRSEVERLEGLLAAEKASHEEEMRRGARLGDQLQTAYQEKAALEEEIETLKGSATAEGKGIEEGCYSVAAKAGTPKDQGVVPPALPKTMSPFQRIKVDNVRFADERLHDNSYWAKDDTDTGYDAKAHEILGQVRRSGFRHKKTKKKRGTYRGEQIDHQTHSIKFENSDDEANALSFPKRQKQRFSSRPISIALVGPWEGEAMDGAFKATWFQEQLSRVIQVIEMDGCAYQEMITHLHLCSIMCPKKDGTEKVLGANGPDLDWCDSVQEDEDGLS</sequence>
<dbReference type="InterPro" id="IPR007718">
    <property type="entry name" value="Srp40_C"/>
</dbReference>
<dbReference type="GO" id="GO:0005730">
    <property type="term" value="C:nucleolus"/>
    <property type="evidence" value="ECO:0007669"/>
    <property type="project" value="InterPro"/>
</dbReference>
<dbReference type="Pfam" id="PF05022">
    <property type="entry name" value="SRP40_C"/>
    <property type="match status" value="1"/>
</dbReference>
<organism evidence="3 4">
    <name type="scientific">Zea mays</name>
    <name type="common">Maize</name>
    <dbReference type="NCBI Taxonomy" id="4577"/>
    <lineage>
        <taxon>Eukaryota</taxon>
        <taxon>Viridiplantae</taxon>
        <taxon>Streptophyta</taxon>
        <taxon>Embryophyta</taxon>
        <taxon>Tracheophyta</taxon>
        <taxon>Spermatophyta</taxon>
        <taxon>Magnoliopsida</taxon>
        <taxon>Liliopsida</taxon>
        <taxon>Poales</taxon>
        <taxon>Poaceae</taxon>
        <taxon>PACMAD clade</taxon>
        <taxon>Panicoideae</taxon>
        <taxon>Andropogonodae</taxon>
        <taxon>Andropogoneae</taxon>
        <taxon>Tripsacinae</taxon>
        <taxon>Zea</taxon>
    </lineage>
</organism>
<dbReference type="InParanoid" id="A0A804NMQ5"/>
<evidence type="ECO:0007829" key="5">
    <source>
        <dbReference type="PeptideAtlas" id="A0A804NMQ5"/>
    </source>
</evidence>
<reference evidence="3" key="2">
    <citation type="submission" date="2019-07" db="EMBL/GenBank/DDBJ databases">
        <authorList>
            <person name="Seetharam A."/>
            <person name="Woodhouse M."/>
            <person name="Cannon E."/>
        </authorList>
    </citation>
    <scope>NUCLEOTIDE SEQUENCE [LARGE SCALE GENOMIC DNA]</scope>
    <source>
        <strain evidence="3">cv. B73</strain>
    </source>
</reference>
<dbReference type="EnsemblPlants" id="Zm00001eb172010_T001">
    <property type="protein sequence ID" value="Zm00001eb172010_P001"/>
    <property type="gene ID" value="Zm00001eb172010"/>
</dbReference>